<protein>
    <submittedName>
        <fullName evidence="2">Glycosyltransferase involved in cell wall biosynthesis</fullName>
    </submittedName>
</protein>
<keyword evidence="3" id="KW-1185">Reference proteome</keyword>
<sequence>MKKIFSIIIPTYNVEDKITKSVKSIINQNHDLYECIIVDGNSDDNTIELVKKHQNQYPDNIKYISETDQGVYDAMNRGIDLAEGEYLYFLGAGDTLKPNILTKVKEKLKMKSELVYGGVYLEKTGQVDIAKFDQYRISNRNISHQAIFYHNSIFRIIGKYNLNYPILADYEFNIRCFSNEKIEKRYLNLVIANYEEEGISSTVIDKNFIENKSKILLNFLGATIKDVINKINYNIKGKKIIIWGTSAGYKDNRNLIKGDILCFIDSDKNKQGDSLDDKKIYSPDKLFDYNKEDIFIIVFSKTYYNEISDYLQEKGFKEFKNYCCFVSLMFDN</sequence>
<feature type="domain" description="Glycosyltransferase 2-like" evidence="1">
    <location>
        <begin position="6"/>
        <end position="146"/>
    </location>
</feature>
<keyword evidence="2" id="KW-0808">Transferase</keyword>
<evidence type="ECO:0000313" key="3">
    <source>
        <dbReference type="Proteomes" id="UP000295832"/>
    </source>
</evidence>
<dbReference type="PANTHER" id="PTHR22916">
    <property type="entry name" value="GLYCOSYLTRANSFERASE"/>
    <property type="match status" value="1"/>
</dbReference>
<proteinExistence type="predicted"/>
<dbReference type="SUPFAM" id="SSF53448">
    <property type="entry name" value="Nucleotide-diphospho-sugar transferases"/>
    <property type="match status" value="1"/>
</dbReference>
<comment type="caution">
    <text evidence="2">The sequence shown here is derived from an EMBL/GenBank/DDBJ whole genome shotgun (WGS) entry which is preliminary data.</text>
</comment>
<dbReference type="RefSeq" id="WP_134114496.1">
    <property type="nucleotide sequence ID" value="NZ_SOEG01000002.1"/>
</dbReference>
<evidence type="ECO:0000259" key="1">
    <source>
        <dbReference type="Pfam" id="PF00535"/>
    </source>
</evidence>
<dbReference type="EMBL" id="SOEG01000002">
    <property type="protein sequence ID" value="TDX58924.1"/>
    <property type="molecule type" value="Genomic_DNA"/>
</dbReference>
<evidence type="ECO:0000313" key="2">
    <source>
        <dbReference type="EMBL" id="TDX58924.1"/>
    </source>
</evidence>
<gene>
    <name evidence="2" type="ORF">C7959_10262</name>
</gene>
<dbReference type="Proteomes" id="UP000295832">
    <property type="component" value="Unassembled WGS sequence"/>
</dbReference>
<dbReference type="InterPro" id="IPR029044">
    <property type="entry name" value="Nucleotide-diphossugar_trans"/>
</dbReference>
<dbReference type="AlphaFoldDB" id="A0A4R8HKY9"/>
<dbReference type="InterPro" id="IPR001173">
    <property type="entry name" value="Glyco_trans_2-like"/>
</dbReference>
<dbReference type="InterPro" id="IPR029063">
    <property type="entry name" value="SAM-dependent_MTases_sf"/>
</dbReference>
<accession>A0A4R8HKY9</accession>
<dbReference type="SUPFAM" id="SSF53335">
    <property type="entry name" value="S-adenosyl-L-methionine-dependent methyltransferases"/>
    <property type="match status" value="1"/>
</dbReference>
<dbReference type="Gene3D" id="3.40.50.720">
    <property type="entry name" value="NAD(P)-binding Rossmann-like Domain"/>
    <property type="match status" value="1"/>
</dbReference>
<dbReference type="PANTHER" id="PTHR22916:SF67">
    <property type="entry name" value="COLANIC ACID BIOSYNTHESIS GLYCOSYL TRANSFERASE WCAE-RELATED"/>
    <property type="match status" value="1"/>
</dbReference>
<dbReference type="Pfam" id="PF00535">
    <property type="entry name" value="Glycos_transf_2"/>
    <property type="match status" value="1"/>
</dbReference>
<dbReference type="GO" id="GO:0016740">
    <property type="term" value="F:transferase activity"/>
    <property type="evidence" value="ECO:0007669"/>
    <property type="project" value="UniProtKB-KW"/>
</dbReference>
<dbReference type="Gene3D" id="3.90.550.10">
    <property type="entry name" value="Spore Coat Polysaccharide Biosynthesis Protein SpsA, Chain A"/>
    <property type="match status" value="1"/>
</dbReference>
<dbReference type="CDD" id="cd06433">
    <property type="entry name" value="GT_2_WfgS_like"/>
    <property type="match status" value="1"/>
</dbReference>
<name>A0A4R8HKY9_9FIRM</name>
<organism evidence="2 3">
    <name type="scientific">Orenia marismortui</name>
    <dbReference type="NCBI Taxonomy" id="46469"/>
    <lineage>
        <taxon>Bacteria</taxon>
        <taxon>Bacillati</taxon>
        <taxon>Bacillota</taxon>
        <taxon>Clostridia</taxon>
        <taxon>Halanaerobiales</taxon>
        <taxon>Halobacteroidaceae</taxon>
        <taxon>Orenia</taxon>
    </lineage>
</organism>
<reference evidence="2 3" key="1">
    <citation type="submission" date="2019-03" db="EMBL/GenBank/DDBJ databases">
        <title>Subsurface microbial communities from deep shales in Ohio and West Virginia, USA.</title>
        <authorList>
            <person name="Wrighton K."/>
        </authorList>
    </citation>
    <scope>NUCLEOTIDE SEQUENCE [LARGE SCALE GENOMIC DNA]</scope>
    <source>
        <strain evidence="2 3">MSL 6dP</strain>
    </source>
</reference>